<gene>
    <name evidence="2" type="ORF">DIS24_g3033</name>
</gene>
<feature type="compositionally biased region" description="Low complexity" evidence="1">
    <location>
        <begin position="595"/>
        <end position="608"/>
    </location>
</feature>
<feature type="compositionally biased region" description="Low complexity" evidence="1">
    <location>
        <begin position="479"/>
        <end position="500"/>
    </location>
</feature>
<evidence type="ECO:0000313" key="2">
    <source>
        <dbReference type="EMBL" id="KAK0661075.1"/>
    </source>
</evidence>
<comment type="caution">
    <text evidence="2">The sequence shown here is derived from an EMBL/GenBank/DDBJ whole genome shotgun (WGS) entry which is preliminary data.</text>
</comment>
<evidence type="ECO:0000256" key="1">
    <source>
        <dbReference type="SAM" id="MobiDB-lite"/>
    </source>
</evidence>
<dbReference type="Proteomes" id="UP001175001">
    <property type="component" value="Unassembled WGS sequence"/>
</dbReference>
<feature type="compositionally biased region" description="Low complexity" evidence="1">
    <location>
        <begin position="708"/>
        <end position="722"/>
    </location>
</feature>
<feature type="region of interest" description="Disordered" evidence="1">
    <location>
        <begin position="290"/>
        <end position="368"/>
    </location>
</feature>
<feature type="compositionally biased region" description="Low complexity" evidence="1">
    <location>
        <begin position="529"/>
        <end position="549"/>
    </location>
</feature>
<feature type="region of interest" description="Disordered" evidence="1">
    <location>
        <begin position="448"/>
        <end position="691"/>
    </location>
</feature>
<feature type="region of interest" description="Disordered" evidence="1">
    <location>
        <begin position="708"/>
        <end position="763"/>
    </location>
</feature>
<accession>A0AA39YZS1</accession>
<dbReference type="AlphaFoldDB" id="A0AA39YZS1"/>
<feature type="compositionally biased region" description="Pro residues" evidence="1">
    <location>
        <begin position="551"/>
        <end position="565"/>
    </location>
</feature>
<sequence length="836" mass="88683">MPYAKAHAPPTAPVFGNKTPALGGMEQSVPISFRDFMKTAPPQRKPLPPIPSLALSLSDNPSRSEDCLKKTSEPWPREDKMDGERALKPPKDFFLQPATYTASNPALSKPEAQRPPLLQPRRFELIIPDPSPQPSPESRTPAFEYENHIDFPPSPASSKPPQSPLPPIPAAIGPAKRKHLSMLPKTPTPPPSAPVTRVVIPATASCESSLIISPFDLNTPLSPWTGDSSLYQQPTASTSPRRLVPRSAAPGVDDEWEDVVETRRIRRDRLSQDYHVALVEQYRELVSPSSDIFAGDESPRALPDPKPSRGYNDDDLIPLPLAPRKGSSDRYDVVDRSSPFPEDHYDQPPDSLSPRRSDRRRSSIREKLPALAAGTLNMILPSKHYRNTSSMSSRSGEIPISPPADHVSFGTRAVVARARSPVPPSPKVRPRSRAFLAAAARPQSGVYTVGRTKLGLKSGKPKKKGKRGKKGKGGPAENTPPLALTLTSSLSTNDSSSTRPSTERLHRLNVSAPIPTPGAASAQVLRATSSSPSTSSYSSQKSQPRSSPSATPLPPSITNKPPTPSPLGCGLTHTELFASPSSASALRPTYPRKMSSGPPASAPLPQQQAHRRRKSSGSRTGLLHALGLGKGEGSSNSHSGGDNSRLPFVHEKKLHDSSAPGPLPSPSLLSGAKRSREGAGRRGSSGGAIAMPQVRSLAAAAVAPAMRSAPLPSSSSTSLASLDKAKGGADARDAGGGGGGGGGHSVAGWRLSSASQQQQHHLSLYKKAVEAHRSHKRERQKQEMKKSIRVLGQADPQQVVQGYVRVAAGAVAGPGIKPVYGRIGSGNADKGGEGWL</sequence>
<feature type="region of interest" description="Disordered" evidence="1">
    <location>
        <begin position="1"/>
        <end position="26"/>
    </location>
</feature>
<proteinExistence type="predicted"/>
<feature type="region of interest" description="Disordered" evidence="1">
    <location>
        <begin position="226"/>
        <end position="253"/>
    </location>
</feature>
<feature type="compositionally biased region" description="Gly residues" evidence="1">
    <location>
        <begin position="734"/>
        <end position="745"/>
    </location>
</feature>
<feature type="compositionally biased region" description="Low complexity" evidence="1">
    <location>
        <begin position="751"/>
        <end position="762"/>
    </location>
</feature>
<name>A0AA39YZS1_9PEZI</name>
<feature type="compositionally biased region" description="Basic and acidic residues" evidence="1">
    <location>
        <begin position="326"/>
        <end position="368"/>
    </location>
</feature>
<protein>
    <submittedName>
        <fullName evidence="2">Uncharacterized protein</fullName>
    </submittedName>
</protein>
<evidence type="ECO:0000313" key="3">
    <source>
        <dbReference type="Proteomes" id="UP001175001"/>
    </source>
</evidence>
<feature type="compositionally biased region" description="Basic residues" evidence="1">
    <location>
        <begin position="459"/>
        <end position="472"/>
    </location>
</feature>
<organism evidence="2 3">
    <name type="scientific">Lasiodiplodia hormozganensis</name>
    <dbReference type="NCBI Taxonomy" id="869390"/>
    <lineage>
        <taxon>Eukaryota</taxon>
        <taxon>Fungi</taxon>
        <taxon>Dikarya</taxon>
        <taxon>Ascomycota</taxon>
        <taxon>Pezizomycotina</taxon>
        <taxon>Dothideomycetes</taxon>
        <taxon>Dothideomycetes incertae sedis</taxon>
        <taxon>Botryosphaeriales</taxon>
        <taxon>Botryosphaeriaceae</taxon>
        <taxon>Lasiodiplodia</taxon>
    </lineage>
</organism>
<feature type="region of interest" description="Disordered" evidence="1">
    <location>
        <begin position="38"/>
        <end position="88"/>
    </location>
</feature>
<feature type="region of interest" description="Disordered" evidence="1">
    <location>
        <begin position="125"/>
        <end position="170"/>
    </location>
</feature>
<feature type="compositionally biased region" description="Basic and acidic residues" evidence="1">
    <location>
        <begin position="62"/>
        <end position="88"/>
    </location>
</feature>
<keyword evidence="3" id="KW-1185">Reference proteome</keyword>
<feature type="compositionally biased region" description="Polar residues" evidence="1">
    <location>
        <begin position="226"/>
        <end position="240"/>
    </location>
</feature>
<feature type="compositionally biased region" description="Basic and acidic residues" evidence="1">
    <location>
        <begin position="723"/>
        <end position="733"/>
    </location>
</feature>
<reference evidence="2" key="1">
    <citation type="submission" date="2023-06" db="EMBL/GenBank/DDBJ databases">
        <title>Multi-omics analyses reveal the molecular pathogenesis toolkit of Lasiodiplodia hormozganensis, a cross-kingdom pathogen.</title>
        <authorList>
            <person name="Felix C."/>
            <person name="Meneses R."/>
            <person name="Goncalves M.F.M."/>
            <person name="Tilleman L."/>
            <person name="Duarte A.S."/>
            <person name="Jorrin-Novo J.V."/>
            <person name="Van De Peer Y."/>
            <person name="Deforce D."/>
            <person name="Van Nieuwerburgh F."/>
            <person name="Esteves A.C."/>
            <person name="Alves A."/>
        </authorList>
    </citation>
    <scope>NUCLEOTIDE SEQUENCE</scope>
    <source>
        <strain evidence="2">CBS 339.90</strain>
    </source>
</reference>
<dbReference type="EMBL" id="JAUJDW010000009">
    <property type="protein sequence ID" value="KAK0661075.1"/>
    <property type="molecule type" value="Genomic_DNA"/>
</dbReference>
<feature type="compositionally biased region" description="Low complexity" evidence="1">
    <location>
        <begin position="633"/>
        <end position="644"/>
    </location>
</feature>